<dbReference type="Gene3D" id="2.60.40.1500">
    <property type="entry name" value="Glycosyl hydrolase domain, family 39"/>
    <property type="match status" value="1"/>
</dbReference>
<dbReference type="Gene3D" id="2.60.40.10">
    <property type="entry name" value="Immunoglobulins"/>
    <property type="match status" value="1"/>
</dbReference>
<dbReference type="InterPro" id="IPR049167">
    <property type="entry name" value="GH39_C"/>
</dbReference>
<dbReference type="GO" id="GO:0030209">
    <property type="term" value="P:dermatan sulfate proteoglycan catabolic process"/>
    <property type="evidence" value="ECO:0007669"/>
    <property type="project" value="Ensembl"/>
</dbReference>
<dbReference type="Pfam" id="PF21200">
    <property type="entry name" value="Glyco_hydro_39_C"/>
    <property type="match status" value="1"/>
</dbReference>
<evidence type="ECO:0000259" key="4">
    <source>
        <dbReference type="Pfam" id="PF01229"/>
    </source>
</evidence>
<dbReference type="Gene3D" id="3.20.20.80">
    <property type="entry name" value="Glycosidases"/>
    <property type="match status" value="1"/>
</dbReference>
<feature type="region of interest" description="Disordered" evidence="3">
    <location>
        <begin position="151"/>
        <end position="170"/>
    </location>
</feature>
<gene>
    <name evidence="6" type="primary">IDUA</name>
</gene>
<evidence type="ECO:0000259" key="5">
    <source>
        <dbReference type="Pfam" id="PF21200"/>
    </source>
</evidence>
<dbReference type="InterPro" id="IPR049166">
    <property type="entry name" value="GH39_cat"/>
</dbReference>
<feature type="domain" description="Alpha-L-iduronidase C-terminal" evidence="5">
    <location>
        <begin position="524"/>
        <end position="607"/>
    </location>
</feature>
<dbReference type="GO" id="GO:0003940">
    <property type="term" value="F:L-iduronidase activity"/>
    <property type="evidence" value="ECO:0007669"/>
    <property type="project" value="Ensembl"/>
</dbReference>
<reference evidence="6" key="1">
    <citation type="submission" date="2019-03" db="UniProtKB">
        <authorList>
            <consortium name="Ensembl"/>
        </authorList>
    </citation>
    <scope>IDENTIFICATION</scope>
</reference>
<evidence type="ECO:0000313" key="6">
    <source>
        <dbReference type="Ensembl" id="ENSUMAP00000007883"/>
    </source>
</evidence>
<feature type="region of interest" description="Disordered" evidence="3">
    <location>
        <begin position="181"/>
        <end position="220"/>
    </location>
</feature>
<dbReference type="PANTHER" id="PTHR12631:SF8">
    <property type="entry name" value="ALPHA-L-IDURONIDASE"/>
    <property type="match status" value="1"/>
</dbReference>
<dbReference type="AlphaFoldDB" id="A0A452TI82"/>
<dbReference type="InterPro" id="IPR051923">
    <property type="entry name" value="Glycosyl_Hydrolase_39"/>
</dbReference>
<dbReference type="Ensembl" id="ENSUMAT00000009449.1">
    <property type="protein sequence ID" value="ENSUMAP00000007883.1"/>
    <property type="gene ID" value="ENSUMAG00000006064.1"/>
</dbReference>
<feature type="domain" description="Glycosyl hydrolases family 39 N-terminal catalytic" evidence="4">
    <location>
        <begin position="313"/>
        <end position="497"/>
    </location>
</feature>
<proteinExistence type="predicted"/>
<dbReference type="GeneTree" id="ENSGT00390000015494"/>
<dbReference type="InterPro" id="IPR013783">
    <property type="entry name" value="Ig-like_fold"/>
</dbReference>
<dbReference type="Pfam" id="PF01229">
    <property type="entry name" value="Glyco_hydro_39"/>
    <property type="match status" value="2"/>
</dbReference>
<sequence length="611" mass="65849">MWSSLLGEPLISINVRLHNIPGVRNFITSGTITFIGRHSPVQLLETGVLGNPGPCPWGLMPHPPCSVPSPPLPHSQADQYDLSWDQHLNLAYVGAVPHGGIEQVRTHWLLELITASQQGVGDGLWYQDDADDQPGHDVARQGLPRAVLAQPACGGQQTLQERPGPSRAARAALPQPGFEHLTQAQGHRGPPADQHRSPALGHALGGHVHPGLPHSQGKPAKEVGVTAGVRGQCRDPALGVAQPGSPAHCPLPHAGTGPSISHPNHHGPLWQSFHHLCTMGLEEEGFLMPPVNLGDTGTPNLCWGGSPAPGRLQVIAQHQNLLVANTSSALRYALLSNDNAFLSYHPHYFTQRTLTARFQVNTTRPPHVQLLRKPVLTAMALVAYSEQLRAEVSQAGTVLDSNHTVGVLASAHSPAGPLDAWRATVLLYASDDTSAHANRSVSLTLRLHGVPPAPGAPMASRLGRPVFPSAEEFRRMRAAEDPVVMAPRPFPDSGRLTLRPELRLPSLLLVHVCARPEKPPGQVTRLRALPLTRGQVLLVWSDEHVGSKCLWTYEIQFSTDGEVGRALKHLCMFASPDTVATSGSYRVRAVDYWARPGPFSNPVRYLEVPAP</sequence>
<accession>A0A452TI82</accession>
<keyword evidence="1" id="KW-0378">Hydrolase</keyword>
<evidence type="ECO:0000256" key="2">
    <source>
        <dbReference type="ARBA" id="ARBA00023295"/>
    </source>
</evidence>
<protein>
    <submittedName>
        <fullName evidence="6">Alpha-L-iduronidase</fullName>
    </submittedName>
</protein>
<evidence type="ECO:0000256" key="1">
    <source>
        <dbReference type="ARBA" id="ARBA00022801"/>
    </source>
</evidence>
<keyword evidence="2" id="KW-0326">Glycosidase</keyword>
<name>A0A452TI82_URSMA</name>
<dbReference type="PANTHER" id="PTHR12631">
    <property type="entry name" value="ALPHA-L-IDURONIDASE"/>
    <property type="match status" value="1"/>
</dbReference>
<feature type="domain" description="Glycosyl hydrolases family 39 N-terminal catalytic" evidence="4">
    <location>
        <begin position="69"/>
        <end position="127"/>
    </location>
</feature>
<dbReference type="SUPFAM" id="SSF51011">
    <property type="entry name" value="Glycosyl hydrolase domain"/>
    <property type="match status" value="1"/>
</dbReference>
<evidence type="ECO:0000256" key="3">
    <source>
        <dbReference type="SAM" id="MobiDB-lite"/>
    </source>
</evidence>
<organism evidence="6">
    <name type="scientific">Ursus maritimus</name>
    <name type="common">Polar bear</name>
    <name type="synonym">Thalarctos maritimus</name>
    <dbReference type="NCBI Taxonomy" id="29073"/>
    <lineage>
        <taxon>Eukaryota</taxon>
        <taxon>Metazoa</taxon>
        <taxon>Chordata</taxon>
        <taxon>Craniata</taxon>
        <taxon>Vertebrata</taxon>
        <taxon>Euteleostomi</taxon>
        <taxon>Mammalia</taxon>
        <taxon>Eutheria</taxon>
        <taxon>Laurasiatheria</taxon>
        <taxon>Carnivora</taxon>
        <taxon>Caniformia</taxon>
        <taxon>Ursidae</taxon>
        <taxon>Ursus</taxon>
    </lineage>
</organism>
<dbReference type="GO" id="GO:0030211">
    <property type="term" value="P:heparin proteoglycan catabolic process"/>
    <property type="evidence" value="ECO:0007669"/>
    <property type="project" value="Ensembl"/>
</dbReference>